<protein>
    <submittedName>
        <fullName evidence="3">DNA replication and repair protein RecF</fullName>
    </submittedName>
</protein>
<dbReference type="Pfam" id="PF13175">
    <property type="entry name" value="AAA_15"/>
    <property type="match status" value="1"/>
</dbReference>
<evidence type="ECO:0000259" key="1">
    <source>
        <dbReference type="Pfam" id="PF13175"/>
    </source>
</evidence>
<proteinExistence type="predicted"/>
<feature type="domain" description="ATPase AAA-type core" evidence="2">
    <location>
        <begin position="338"/>
        <end position="410"/>
    </location>
</feature>
<dbReference type="GO" id="GO:0006302">
    <property type="term" value="P:double-strand break repair"/>
    <property type="evidence" value="ECO:0007669"/>
    <property type="project" value="TreeGrafter"/>
</dbReference>
<accession>A0A0P8CNE3</accession>
<dbReference type="GO" id="GO:0000731">
    <property type="term" value="P:DNA synthesis involved in DNA repair"/>
    <property type="evidence" value="ECO:0007669"/>
    <property type="project" value="TreeGrafter"/>
</dbReference>
<sequence>MVKASLKKVFIKNFKSLHDCEIDIGKMNVVVGANASGKSNLIEAFRLLKKIYVDKDPFPFLEWWGYNNVVWQRKEELPIIMGLLFDIEEYDVYFETSFTGTGGKFQIFKEVLDIRGFLKFEKEGEWLTIKHDVKASEYFMNNLNKYETSKGAKIKLKKIKGSFTEGTKLRVGSELRLFEYASRKLSWTGDIFTDKNTSHSLMLSVFKVPKESIITGERSEEITILCPAIECEEELGFKEGTILLFNALYTIAANIISLTFDKQLILYPLNIRLMKVPQQFRREETIKEDGTNLASVYHTIYLKEGKVPEEIYNPLSLVFPKIDVRPHITDDGRVMIKFFENGFDLLPPNTSDGIYKILTVLIAIYLKPPLLIIDEIENSLHPETLELILDTIKASDIQAIITTHSPVVVDMTEPDDMILVEKERGESRFKRIKDPDKIRDFLKEKGITFSTGWLYGEISHIE</sequence>
<dbReference type="Pfam" id="PF13304">
    <property type="entry name" value="AAA_21"/>
    <property type="match status" value="1"/>
</dbReference>
<comment type="caution">
    <text evidence="3">The sequence shown here is derived from an EMBL/GenBank/DDBJ whole genome shotgun (WGS) entry which is preliminary data.</text>
</comment>
<evidence type="ECO:0000259" key="2">
    <source>
        <dbReference type="Pfam" id="PF13304"/>
    </source>
</evidence>
<evidence type="ECO:0000313" key="3">
    <source>
        <dbReference type="EMBL" id="KPQ45203.1"/>
    </source>
</evidence>
<organism evidence="3 4">
    <name type="scientific">Candidatus Methanoperedens nitratireducens</name>
    <dbReference type="NCBI Taxonomy" id="1392998"/>
    <lineage>
        <taxon>Archaea</taxon>
        <taxon>Methanobacteriati</taxon>
        <taxon>Methanobacteriota</taxon>
        <taxon>Stenosarchaea group</taxon>
        <taxon>Methanomicrobia</taxon>
        <taxon>Methanosarcinales</taxon>
        <taxon>ANME-2 cluster</taxon>
        <taxon>Candidatus Methanoperedentaceae</taxon>
        <taxon>Candidatus Methanoperedens</taxon>
    </lineage>
</organism>
<gene>
    <name evidence="3" type="primary">recF_1</name>
    <name evidence="3" type="ORF">MPEBLZ_00225</name>
</gene>
<dbReference type="InterPro" id="IPR027417">
    <property type="entry name" value="P-loop_NTPase"/>
</dbReference>
<dbReference type="PATRIC" id="fig|1719120.3.peg.251"/>
<dbReference type="SUPFAM" id="SSF52540">
    <property type="entry name" value="P-loop containing nucleoside triphosphate hydrolases"/>
    <property type="match status" value="1"/>
</dbReference>
<dbReference type="GO" id="GO:0005524">
    <property type="term" value="F:ATP binding"/>
    <property type="evidence" value="ECO:0007669"/>
    <property type="project" value="InterPro"/>
</dbReference>
<name>A0A0P8CNE3_9EURY</name>
<feature type="domain" description="Endonuclease GajA/Old nuclease/RecF-like AAA" evidence="1">
    <location>
        <begin position="6"/>
        <end position="77"/>
    </location>
</feature>
<dbReference type="InterPro" id="IPR041685">
    <property type="entry name" value="AAA_GajA/Old/RecF-like"/>
</dbReference>
<dbReference type="AlphaFoldDB" id="A0A0P8CNE3"/>
<dbReference type="InterPro" id="IPR003959">
    <property type="entry name" value="ATPase_AAA_core"/>
</dbReference>
<dbReference type="GO" id="GO:0016887">
    <property type="term" value="F:ATP hydrolysis activity"/>
    <property type="evidence" value="ECO:0007669"/>
    <property type="project" value="InterPro"/>
</dbReference>
<dbReference type="CDD" id="cd00267">
    <property type="entry name" value="ABC_ATPase"/>
    <property type="match status" value="1"/>
</dbReference>
<dbReference type="PANTHER" id="PTHR32182:SF22">
    <property type="entry name" value="ATP-DEPENDENT ENDONUCLEASE, OLD FAMILY-RELATED"/>
    <property type="match status" value="1"/>
</dbReference>
<reference evidence="3 4" key="1">
    <citation type="submission" date="2015-09" db="EMBL/GenBank/DDBJ databases">
        <title>A metagenomics-based metabolic model of nitrate-dependent anaerobic oxidation of methane by Methanoperedens-like archaea.</title>
        <authorList>
            <person name="Arshad A."/>
            <person name="Speth D.R."/>
            <person name="De Graaf R.M."/>
            <person name="Op Den Camp H.J."/>
            <person name="Jetten M.S."/>
            <person name="Welte C.U."/>
        </authorList>
    </citation>
    <scope>NUCLEOTIDE SEQUENCE [LARGE SCALE GENOMIC DNA]</scope>
</reference>
<evidence type="ECO:0000313" key="4">
    <source>
        <dbReference type="Proteomes" id="UP000050360"/>
    </source>
</evidence>
<dbReference type="PANTHER" id="PTHR32182">
    <property type="entry name" value="DNA REPLICATION AND REPAIR PROTEIN RECF"/>
    <property type="match status" value="1"/>
</dbReference>
<dbReference type="EMBL" id="LKCM01000018">
    <property type="protein sequence ID" value="KPQ45203.1"/>
    <property type="molecule type" value="Genomic_DNA"/>
</dbReference>
<dbReference type="Gene3D" id="3.40.50.300">
    <property type="entry name" value="P-loop containing nucleotide triphosphate hydrolases"/>
    <property type="match status" value="2"/>
</dbReference>
<dbReference type="Proteomes" id="UP000050360">
    <property type="component" value="Unassembled WGS sequence"/>
</dbReference>